<gene>
    <name evidence="2" type="ORF">CDEB00056_LOCUS8586</name>
</gene>
<evidence type="ECO:0008006" key="3">
    <source>
        <dbReference type="Google" id="ProtNLM"/>
    </source>
</evidence>
<evidence type="ECO:0000313" key="2">
    <source>
        <dbReference type="EMBL" id="CAE0463745.1"/>
    </source>
</evidence>
<organism evidence="2">
    <name type="scientific">Chaetoceros debilis</name>
    <dbReference type="NCBI Taxonomy" id="122233"/>
    <lineage>
        <taxon>Eukaryota</taxon>
        <taxon>Sar</taxon>
        <taxon>Stramenopiles</taxon>
        <taxon>Ochrophyta</taxon>
        <taxon>Bacillariophyta</taxon>
        <taxon>Coscinodiscophyceae</taxon>
        <taxon>Chaetocerotophycidae</taxon>
        <taxon>Chaetocerotales</taxon>
        <taxon>Chaetocerotaceae</taxon>
        <taxon>Chaetoceros</taxon>
    </lineage>
</organism>
<dbReference type="AlphaFoldDB" id="A0A7S3V8M8"/>
<name>A0A7S3V8M8_9STRA</name>
<dbReference type="EMBL" id="HBIO01011041">
    <property type="protein sequence ID" value="CAE0463745.1"/>
    <property type="molecule type" value="Transcribed_RNA"/>
</dbReference>
<sequence>MAQSESEFGALCTYAATGPNPTFQPIFICRTCATVSCKKDESESESESKFGNDHEGDNNTGPVIGSASGGDSGVQSPTDAMPLCICQNCAEACHEALGHDVEYVGSGLSYCDCHTLQDEDCSCLLHFQSLGVANRLGIYQENSAGIEGGIGVNYNLPDPLELEASNVLIAEGDGENCPRKGKRKEHDFKFTFEALCIPALLQRDENSSSRSSHPGQANPCEILIDQALEFVKHSVDTHWIPHDATNVADMCMLEKLAYLIFERHVNEYDLNEMLIGSNGGAEWWVQVKEIDLSSEKDGSAPSQAIDLHYDKDEELAETFEIGSFPTLSTVTYFTSNNLRDINGSDRTATAPPTVIFPHTYEMDDDGPIGGVTFDADSGEMKMNMSTSPQMIISHSKVGKHIVFDGKLLHGAPSNPILRQKSEHSHFEDHVSDVHKGIRVTFLVNIWLTRRPSKVILLPESIRDKVKDCHIDGGANCLSFLNENPLSMVKRNIKTLNVCDDDSKTPGSRLNLPFVSTGATWVDDMDMDGEEEEGLVVSIFPPPQYEADSVYIKFDEGLVPMLEHLGNESEEEDEEVEG</sequence>
<proteinExistence type="predicted"/>
<protein>
    <recommendedName>
        <fullName evidence="3">UBR-type domain-containing protein</fullName>
    </recommendedName>
</protein>
<evidence type="ECO:0000256" key="1">
    <source>
        <dbReference type="SAM" id="MobiDB-lite"/>
    </source>
</evidence>
<feature type="region of interest" description="Disordered" evidence="1">
    <location>
        <begin position="44"/>
        <end position="74"/>
    </location>
</feature>
<accession>A0A7S3V8M8</accession>
<reference evidence="2" key="1">
    <citation type="submission" date="2021-01" db="EMBL/GenBank/DDBJ databases">
        <authorList>
            <person name="Corre E."/>
            <person name="Pelletier E."/>
            <person name="Niang G."/>
            <person name="Scheremetjew M."/>
            <person name="Finn R."/>
            <person name="Kale V."/>
            <person name="Holt S."/>
            <person name="Cochrane G."/>
            <person name="Meng A."/>
            <person name="Brown T."/>
            <person name="Cohen L."/>
        </authorList>
    </citation>
    <scope>NUCLEOTIDE SEQUENCE</scope>
    <source>
        <strain evidence="2">MM31A-1</strain>
    </source>
</reference>
<feature type="compositionally biased region" description="Basic and acidic residues" evidence="1">
    <location>
        <begin position="44"/>
        <end position="57"/>
    </location>
</feature>
<dbReference type="CDD" id="cd19671">
    <property type="entry name" value="UBR-box_UBR4_5_6_7"/>
    <property type="match status" value="1"/>
</dbReference>